<evidence type="ECO:0000313" key="12">
    <source>
        <dbReference type="EMBL" id="CCA73386.1"/>
    </source>
</evidence>
<keyword evidence="5" id="KW-0547">Nucleotide-binding</keyword>
<evidence type="ECO:0000256" key="6">
    <source>
        <dbReference type="ARBA" id="ARBA00022824"/>
    </source>
</evidence>
<dbReference type="Pfam" id="PF09439">
    <property type="entry name" value="SRPRB"/>
    <property type="match status" value="1"/>
</dbReference>
<dbReference type="InterPro" id="IPR027417">
    <property type="entry name" value="P-loop_NTPase"/>
</dbReference>
<protein>
    <recommendedName>
        <fullName evidence="3">Signal recognition particle receptor subunit beta</fullName>
    </recommendedName>
</protein>
<evidence type="ECO:0000256" key="10">
    <source>
        <dbReference type="ARBA" id="ARBA00023170"/>
    </source>
</evidence>
<dbReference type="InterPro" id="IPR019009">
    <property type="entry name" value="SRP_receptor_beta_su"/>
</dbReference>
<keyword evidence="8" id="KW-0342">GTP-binding</keyword>
<proteinExistence type="inferred from homology"/>
<keyword evidence="6" id="KW-0256">Endoplasmic reticulum</keyword>
<dbReference type="SUPFAM" id="SSF52540">
    <property type="entry name" value="P-loop containing nucleoside triphosphate hydrolases"/>
    <property type="match status" value="1"/>
</dbReference>
<dbReference type="AlphaFoldDB" id="G4TPZ3"/>
<dbReference type="GO" id="GO:0005789">
    <property type="term" value="C:endoplasmic reticulum membrane"/>
    <property type="evidence" value="ECO:0007669"/>
    <property type="project" value="UniProtKB-SubCell"/>
</dbReference>
<reference evidence="12 13" key="1">
    <citation type="journal article" date="2011" name="PLoS Pathog.">
        <title>Endophytic Life Strategies Decoded by Genome and Transcriptome Analyses of the Mutualistic Root Symbiont Piriformospora indica.</title>
        <authorList>
            <person name="Zuccaro A."/>
            <person name="Lahrmann U."/>
            <person name="Guldener U."/>
            <person name="Langen G."/>
            <person name="Pfiffi S."/>
            <person name="Biedenkopf D."/>
            <person name="Wong P."/>
            <person name="Samans B."/>
            <person name="Grimm C."/>
            <person name="Basiewicz M."/>
            <person name="Murat C."/>
            <person name="Martin F."/>
            <person name="Kogel K.H."/>
        </authorList>
    </citation>
    <scope>NUCLEOTIDE SEQUENCE [LARGE SCALE GENOMIC DNA]</scope>
    <source>
        <strain evidence="12 13">DSM 11827</strain>
    </source>
</reference>
<dbReference type="EMBL" id="CAFZ01000221">
    <property type="protein sequence ID" value="CCA73386.1"/>
    <property type="molecule type" value="Genomic_DNA"/>
</dbReference>
<evidence type="ECO:0000256" key="11">
    <source>
        <dbReference type="SAM" id="MobiDB-lite"/>
    </source>
</evidence>
<organism evidence="12 13">
    <name type="scientific">Serendipita indica (strain DSM 11827)</name>
    <name type="common">Root endophyte fungus</name>
    <name type="synonym">Piriformospora indica</name>
    <dbReference type="NCBI Taxonomy" id="1109443"/>
    <lineage>
        <taxon>Eukaryota</taxon>
        <taxon>Fungi</taxon>
        <taxon>Dikarya</taxon>
        <taxon>Basidiomycota</taxon>
        <taxon>Agaricomycotina</taxon>
        <taxon>Agaricomycetes</taxon>
        <taxon>Sebacinales</taxon>
        <taxon>Serendipitaceae</taxon>
        <taxon>Serendipita</taxon>
    </lineage>
</organism>
<gene>
    <name evidence="12" type="ORF">PIIN_07340</name>
</gene>
<name>G4TPZ3_SERID</name>
<evidence type="ECO:0000256" key="2">
    <source>
        <dbReference type="ARBA" id="ARBA00005619"/>
    </source>
</evidence>
<dbReference type="InParanoid" id="G4TPZ3"/>
<evidence type="ECO:0000256" key="4">
    <source>
        <dbReference type="ARBA" id="ARBA00022692"/>
    </source>
</evidence>
<dbReference type="PROSITE" id="PS51257">
    <property type="entry name" value="PROKAR_LIPOPROTEIN"/>
    <property type="match status" value="1"/>
</dbReference>
<accession>G4TPZ3</accession>
<keyword evidence="4" id="KW-0812">Transmembrane</keyword>
<keyword evidence="7" id="KW-1133">Transmembrane helix</keyword>
<dbReference type="STRING" id="1109443.G4TPZ3"/>
<dbReference type="HOGENOM" id="CLU_073388_0_0_1"/>
<dbReference type="GO" id="GO:0005525">
    <property type="term" value="F:GTP binding"/>
    <property type="evidence" value="ECO:0007669"/>
    <property type="project" value="UniProtKB-KW"/>
</dbReference>
<evidence type="ECO:0000256" key="9">
    <source>
        <dbReference type="ARBA" id="ARBA00023136"/>
    </source>
</evidence>
<sequence>MDELKRVDTYSLILGSVLLACVLVAGETSRLEIVDSRRAKSGSIVLLVGPSDGGKTAIFSSLVYNHAPPTHTSLQQNVAFFRSPSPFHRKPLQVVDIPGHPRIRGQFTDFFQENGKSKNIGGVKAVIFVCDAAALTRNASTVAEHLHLVMHAISNLPPSATPPPLLVFANKADVLTSASKSKTPNTALAVTRTTTILERELEKRRLNSIKSNTAVLGELGDEGGEDDTVGGLDVTEGDAFTFDKWDGGVVTIRSGWVDIQRPRKAHGGHDTASEDDEPKEKDTVVDPTVPKKDGLAELVDWIATLR</sequence>
<keyword evidence="9" id="KW-0472">Membrane</keyword>
<comment type="similarity">
    <text evidence="2">Belongs to the SRP receptor beta subunit family.</text>
</comment>
<dbReference type="FunCoup" id="G4TPZ3">
    <property type="interactions" value="446"/>
</dbReference>
<evidence type="ECO:0000256" key="7">
    <source>
        <dbReference type="ARBA" id="ARBA00022989"/>
    </source>
</evidence>
<keyword evidence="10" id="KW-0675">Receptor</keyword>
<dbReference type="Proteomes" id="UP000007148">
    <property type="component" value="Unassembled WGS sequence"/>
</dbReference>
<keyword evidence="13" id="KW-1185">Reference proteome</keyword>
<dbReference type="Gene3D" id="3.40.50.300">
    <property type="entry name" value="P-loop containing nucleotide triphosphate hydrolases"/>
    <property type="match status" value="1"/>
</dbReference>
<evidence type="ECO:0000313" key="13">
    <source>
        <dbReference type="Proteomes" id="UP000007148"/>
    </source>
</evidence>
<evidence type="ECO:0000256" key="3">
    <source>
        <dbReference type="ARBA" id="ARBA00020256"/>
    </source>
</evidence>
<evidence type="ECO:0000256" key="1">
    <source>
        <dbReference type="ARBA" id="ARBA00004389"/>
    </source>
</evidence>
<dbReference type="OrthoDB" id="41266at2759"/>
<evidence type="ECO:0000256" key="5">
    <source>
        <dbReference type="ARBA" id="ARBA00022741"/>
    </source>
</evidence>
<feature type="region of interest" description="Disordered" evidence="11">
    <location>
        <begin position="261"/>
        <end position="290"/>
    </location>
</feature>
<evidence type="ECO:0000256" key="8">
    <source>
        <dbReference type="ARBA" id="ARBA00023134"/>
    </source>
</evidence>
<feature type="compositionally biased region" description="Basic and acidic residues" evidence="11">
    <location>
        <begin position="267"/>
        <end position="290"/>
    </location>
</feature>
<comment type="caution">
    <text evidence="12">The sequence shown here is derived from an EMBL/GenBank/DDBJ whole genome shotgun (WGS) entry which is preliminary data.</text>
</comment>
<comment type="subcellular location">
    <subcellularLocation>
        <location evidence="1">Endoplasmic reticulum membrane</location>
        <topology evidence="1">Single-pass membrane protein</topology>
    </subcellularLocation>
</comment>
<dbReference type="eggNOG" id="KOG0090">
    <property type="taxonomic scope" value="Eukaryota"/>
</dbReference>